<reference evidence="2" key="1">
    <citation type="journal article" date="2014" name="Int. J. Syst. Evol. Microbiol.">
        <title>Complete genome sequence of Corynebacterium casei LMG S-19264T (=DSM 44701T), isolated from a smear-ripened cheese.</title>
        <authorList>
            <consortium name="US DOE Joint Genome Institute (JGI-PGF)"/>
            <person name="Walter F."/>
            <person name="Albersmeier A."/>
            <person name="Kalinowski J."/>
            <person name="Ruckert C."/>
        </authorList>
    </citation>
    <scope>NUCLEOTIDE SEQUENCE</scope>
    <source>
        <strain evidence="2">KCTC 32513</strain>
    </source>
</reference>
<comment type="caution">
    <text evidence="2">The sequence shown here is derived from an EMBL/GenBank/DDBJ whole genome shotgun (WGS) entry which is preliminary data.</text>
</comment>
<organism evidence="2 3">
    <name type="scientific">Algimonas arctica</name>
    <dbReference type="NCBI Taxonomy" id="1479486"/>
    <lineage>
        <taxon>Bacteria</taxon>
        <taxon>Pseudomonadati</taxon>
        <taxon>Pseudomonadota</taxon>
        <taxon>Alphaproteobacteria</taxon>
        <taxon>Maricaulales</taxon>
        <taxon>Robiginitomaculaceae</taxon>
        <taxon>Algimonas</taxon>
    </lineage>
</organism>
<dbReference type="EMBL" id="BMZH01000007">
    <property type="protein sequence ID" value="GHA96448.1"/>
    <property type="molecule type" value="Genomic_DNA"/>
</dbReference>
<keyword evidence="3" id="KW-1185">Reference proteome</keyword>
<feature type="chain" id="PRO_5035170947" evidence="1">
    <location>
        <begin position="22"/>
        <end position="165"/>
    </location>
</feature>
<gene>
    <name evidence="2" type="ORF">GCM10009069_19350</name>
</gene>
<name>A0A8J3CRI3_9PROT</name>
<evidence type="ECO:0000313" key="3">
    <source>
        <dbReference type="Proteomes" id="UP000634004"/>
    </source>
</evidence>
<evidence type="ECO:0000313" key="2">
    <source>
        <dbReference type="EMBL" id="GHA96448.1"/>
    </source>
</evidence>
<keyword evidence="1" id="KW-0732">Signal</keyword>
<feature type="signal peptide" evidence="1">
    <location>
        <begin position="1"/>
        <end position="21"/>
    </location>
</feature>
<sequence length="165" mass="16973">MKYSLPLTLAALLLVACGDTAKTDSSQLDTTARVALSPTLDQPDGLPASLNADDKVLVMVERLVAEDNACLLMMSVANGTDETVTAGLFAFDVTGNGETAGANMFPQTADPDTVATAQIVLPGADCADVKMIEGGQLNCKITDTGESCLGASELRDGVVDFSANN</sequence>
<dbReference type="RefSeq" id="WP_189497878.1">
    <property type="nucleotide sequence ID" value="NZ_BMZH01000007.1"/>
</dbReference>
<accession>A0A8J3CRI3</accession>
<reference evidence="2" key="2">
    <citation type="submission" date="2020-09" db="EMBL/GenBank/DDBJ databases">
        <authorList>
            <person name="Sun Q."/>
            <person name="Kim S."/>
        </authorList>
    </citation>
    <scope>NUCLEOTIDE SEQUENCE</scope>
    <source>
        <strain evidence="2">KCTC 32513</strain>
    </source>
</reference>
<protein>
    <submittedName>
        <fullName evidence="2">Uncharacterized protein</fullName>
    </submittedName>
</protein>
<proteinExistence type="predicted"/>
<dbReference type="PROSITE" id="PS51257">
    <property type="entry name" value="PROKAR_LIPOPROTEIN"/>
    <property type="match status" value="1"/>
</dbReference>
<evidence type="ECO:0000256" key="1">
    <source>
        <dbReference type="SAM" id="SignalP"/>
    </source>
</evidence>
<dbReference type="Proteomes" id="UP000634004">
    <property type="component" value="Unassembled WGS sequence"/>
</dbReference>
<dbReference type="AlphaFoldDB" id="A0A8J3CRI3"/>